<protein>
    <recommendedName>
        <fullName evidence="9">U6 snRNA-associated Sm-like protein LSm5</fullName>
    </recommendedName>
</protein>
<comment type="subunit">
    <text evidence="9">LSm subunits form a heteromer with a doughnut shape.</text>
</comment>
<dbReference type="InterPro" id="IPR001163">
    <property type="entry name" value="Sm_dom_euk/arc"/>
</dbReference>
<evidence type="ECO:0000256" key="4">
    <source>
        <dbReference type="ARBA" id="ARBA00022728"/>
    </source>
</evidence>
<dbReference type="GO" id="GO:1990726">
    <property type="term" value="C:Lsm1-7-Pat1 complex"/>
    <property type="evidence" value="ECO:0007669"/>
    <property type="project" value="TreeGrafter"/>
</dbReference>
<feature type="domain" description="Sm" evidence="10">
    <location>
        <begin position="37"/>
        <end position="101"/>
    </location>
</feature>
<dbReference type="Proteomes" id="UP000504628">
    <property type="component" value="Chromosome 6"/>
</dbReference>
<evidence type="ECO:0000259" key="10">
    <source>
        <dbReference type="SMART" id="SM00651"/>
    </source>
</evidence>
<sequence length="108" mass="11497">MAGRTVSGSKFVASEDHLGADRHHVARIGQTSSISATTLSSGKNNLQNNKKEIVGTLLGRDDFVNMVLEDVTEYEIAAEGRMITKLNQMLLNGNNITMLVPGGGGPEV</sequence>
<keyword evidence="4 9" id="KW-0747">Spliceosome</keyword>
<dbReference type="OrthoDB" id="429711at2759"/>
<keyword evidence="5 9" id="KW-0694">RNA-binding</keyword>
<dbReference type="PANTHER" id="PTHR20971:SF0">
    <property type="entry name" value="U6 SNRNA-ASSOCIATED SM-LIKE PROTEIN LSM5"/>
    <property type="match status" value="1"/>
</dbReference>
<keyword evidence="8 9" id="KW-0687">Ribonucleoprotein</keyword>
<comment type="function">
    <text evidence="9">Plays a role in U6 snRNP assembly and function. Binds to the 3' end of U6 snRNA.</text>
</comment>
<evidence type="ECO:0000256" key="5">
    <source>
        <dbReference type="ARBA" id="ARBA00022884"/>
    </source>
</evidence>
<keyword evidence="7 9" id="KW-0539">Nucleus</keyword>
<dbReference type="AlphaFoldDB" id="A0A7E6E3E9"/>
<evidence type="ECO:0000256" key="9">
    <source>
        <dbReference type="RuleBase" id="RU365055"/>
    </source>
</evidence>
<dbReference type="CDD" id="cd01732">
    <property type="entry name" value="LSm5"/>
    <property type="match status" value="1"/>
</dbReference>
<dbReference type="PANTHER" id="PTHR20971">
    <property type="entry name" value="U6 SNRNA-ASSOCIATED PROTEIN"/>
    <property type="match status" value="1"/>
</dbReference>
<dbReference type="GeneID" id="114498978"/>
<dbReference type="KEGG" id="pdic:114498978"/>
<dbReference type="RefSeq" id="XP_035885893.1">
    <property type="nucleotide sequence ID" value="XM_036030000.1"/>
</dbReference>
<evidence type="ECO:0000256" key="1">
    <source>
        <dbReference type="ARBA" id="ARBA00004123"/>
    </source>
</evidence>
<dbReference type="InParanoid" id="A0A7E6E3E9"/>
<evidence type="ECO:0000256" key="7">
    <source>
        <dbReference type="ARBA" id="ARBA00023242"/>
    </source>
</evidence>
<reference evidence="12" key="1">
    <citation type="submission" date="2025-08" db="UniProtKB">
        <authorList>
            <consortium name="RefSeq"/>
        </authorList>
    </citation>
    <scope>IDENTIFICATION</scope>
    <source>
        <tissue evidence="12">Muscle</tissue>
    </source>
</reference>
<evidence type="ECO:0000256" key="8">
    <source>
        <dbReference type="ARBA" id="ARBA00023274"/>
    </source>
</evidence>
<dbReference type="GO" id="GO:0003723">
    <property type="term" value="F:RNA binding"/>
    <property type="evidence" value="ECO:0007669"/>
    <property type="project" value="UniProtKB-KW"/>
</dbReference>
<dbReference type="SMART" id="SM00651">
    <property type="entry name" value="Sm"/>
    <property type="match status" value="1"/>
</dbReference>
<comment type="similarity">
    <text evidence="2 9">Belongs to the snRNP Sm proteins family.</text>
</comment>
<evidence type="ECO:0000256" key="6">
    <source>
        <dbReference type="ARBA" id="ARBA00023187"/>
    </source>
</evidence>
<gene>
    <name evidence="12" type="primary">LOC114498978</name>
    <name evidence="9" type="synonym">LSM5</name>
</gene>
<dbReference type="InterPro" id="IPR010920">
    <property type="entry name" value="LSM_dom_sf"/>
</dbReference>
<evidence type="ECO:0000256" key="2">
    <source>
        <dbReference type="ARBA" id="ARBA00006850"/>
    </source>
</evidence>
<evidence type="ECO:0000256" key="3">
    <source>
        <dbReference type="ARBA" id="ARBA00022664"/>
    </source>
</evidence>
<keyword evidence="3 9" id="KW-0507">mRNA processing</keyword>
<dbReference type="SUPFAM" id="SSF50182">
    <property type="entry name" value="Sm-like ribonucleoproteins"/>
    <property type="match status" value="1"/>
</dbReference>
<dbReference type="GO" id="GO:0046540">
    <property type="term" value="C:U4/U6 x U5 tri-snRNP complex"/>
    <property type="evidence" value="ECO:0007669"/>
    <property type="project" value="TreeGrafter"/>
</dbReference>
<dbReference type="InterPro" id="IPR033871">
    <property type="entry name" value="LSm5"/>
</dbReference>
<name>A0A7E6E3E9_9CHIR</name>
<keyword evidence="6 9" id="KW-0508">mRNA splicing</keyword>
<dbReference type="Pfam" id="PF01423">
    <property type="entry name" value="LSM"/>
    <property type="match status" value="1"/>
</dbReference>
<keyword evidence="11" id="KW-1185">Reference proteome</keyword>
<dbReference type="GO" id="GO:0005688">
    <property type="term" value="C:U6 snRNP"/>
    <property type="evidence" value="ECO:0007669"/>
    <property type="project" value="TreeGrafter"/>
</dbReference>
<dbReference type="GO" id="GO:0005681">
    <property type="term" value="C:spliceosomal complex"/>
    <property type="evidence" value="ECO:0007669"/>
    <property type="project" value="UniProtKB-KW"/>
</dbReference>
<proteinExistence type="inferred from homology"/>
<organism evidence="11 12">
    <name type="scientific">Phyllostomus discolor</name>
    <name type="common">pale spear-nosed bat</name>
    <dbReference type="NCBI Taxonomy" id="89673"/>
    <lineage>
        <taxon>Eukaryota</taxon>
        <taxon>Metazoa</taxon>
        <taxon>Chordata</taxon>
        <taxon>Craniata</taxon>
        <taxon>Vertebrata</taxon>
        <taxon>Euteleostomi</taxon>
        <taxon>Mammalia</taxon>
        <taxon>Eutheria</taxon>
        <taxon>Laurasiatheria</taxon>
        <taxon>Chiroptera</taxon>
        <taxon>Yangochiroptera</taxon>
        <taxon>Phyllostomidae</taxon>
        <taxon>Phyllostominae</taxon>
        <taxon>Phyllostomus</taxon>
    </lineage>
</organism>
<comment type="subcellular location">
    <subcellularLocation>
        <location evidence="1 9">Nucleus</location>
    </subcellularLocation>
</comment>
<accession>A0A7E6E3E9</accession>
<dbReference type="Gene3D" id="2.30.30.100">
    <property type="match status" value="1"/>
</dbReference>
<evidence type="ECO:0000313" key="12">
    <source>
        <dbReference type="RefSeq" id="XP_035885893.1"/>
    </source>
</evidence>
<dbReference type="GO" id="GO:0000398">
    <property type="term" value="P:mRNA splicing, via spliceosome"/>
    <property type="evidence" value="ECO:0007669"/>
    <property type="project" value="TreeGrafter"/>
</dbReference>
<evidence type="ECO:0000313" key="11">
    <source>
        <dbReference type="Proteomes" id="UP000504628"/>
    </source>
</evidence>